<gene>
    <name evidence="12" type="ORF">J1N35_044668</name>
</gene>
<sequence>MATLATASFQFRVGGEGGWTKPTGNESETYNEWASRNRFHVGDSLYFKYSNDSVLVVNHTSYTNCSVSNPILKFKDGDTVFEFDRYGFFYFISGERGHCKAGQKLIIRVMVHPALSSPQPAQSPMEDGGSNDDGDGWDSIWGPPPHNSTIKEAVASYFMTALGGMLVIIFDPGMASDDEVAVFTHTNLGTHLAIAVSPNTTVGDFHRELERTHHACFPELGKIEVHALMVRRKSCFYHLPSSMPIKYAFQHQVGTWYLHIDARTLKDSGGPCLSNFAAIEVGDHKCNGNCLTGSLVRDTREGTTICRDAAEWNSGSMMKNQTNISSRAITADGVIDGCLLNCSEVSQHPSSPGSGRAMQGLPEEQLRTKADNGYCSSALPPFTVRTPPKQSLFLTPVDRNTRIRRDRFGSSGVGKRIILASNNIRISDKKRPITPLSNIRDGKLLCCKNLCQAKFLVFEMSDSDEEDVDAL</sequence>
<keyword evidence="2" id="KW-1003">Cell membrane</keyword>
<comment type="subcellular location">
    <subcellularLocation>
        <location evidence="1">Cell membrane</location>
        <topology evidence="1">Lipid-anchor</topology>
        <topology evidence="1">GPI-anchor</topology>
    </subcellularLocation>
</comment>
<dbReference type="PROSITE" id="PS51485">
    <property type="entry name" value="PHYTOCYANIN"/>
    <property type="match status" value="1"/>
</dbReference>
<keyword evidence="6" id="KW-1015">Disulfide bond</keyword>
<dbReference type="InterPro" id="IPR008972">
    <property type="entry name" value="Cupredoxin"/>
</dbReference>
<keyword evidence="5" id="KW-0472">Membrane</keyword>
<keyword evidence="13" id="KW-1185">Reference proteome</keyword>
<dbReference type="Gene3D" id="2.60.40.420">
    <property type="entry name" value="Cupredoxins - blue copper proteins"/>
    <property type="match status" value="1"/>
</dbReference>
<evidence type="ECO:0000313" key="12">
    <source>
        <dbReference type="EMBL" id="KAH1032494.1"/>
    </source>
</evidence>
<evidence type="ECO:0000256" key="9">
    <source>
        <dbReference type="ARBA" id="ARBA00035011"/>
    </source>
</evidence>
<dbReference type="InterPro" id="IPR003245">
    <property type="entry name" value="Phytocyanin_dom"/>
</dbReference>
<dbReference type="InterPro" id="IPR041846">
    <property type="entry name" value="ENL_dom"/>
</dbReference>
<reference evidence="12 13" key="1">
    <citation type="journal article" date="2021" name="Plant Biotechnol. J.">
        <title>Multi-omics assisted identification of the key and species-specific regulatory components of drought-tolerant mechanisms in Gossypium stocksii.</title>
        <authorList>
            <person name="Yu D."/>
            <person name="Ke L."/>
            <person name="Zhang D."/>
            <person name="Wu Y."/>
            <person name="Sun Y."/>
            <person name="Mei J."/>
            <person name="Sun J."/>
            <person name="Sun Y."/>
        </authorList>
    </citation>
    <scope>NUCLEOTIDE SEQUENCE [LARGE SCALE GENOMIC DNA]</scope>
    <source>
        <strain evidence="13">cv. E1</strain>
        <tissue evidence="12">Leaf</tissue>
    </source>
</reference>
<keyword evidence="8" id="KW-0449">Lipoprotein</keyword>
<evidence type="ECO:0000256" key="7">
    <source>
        <dbReference type="ARBA" id="ARBA00023180"/>
    </source>
</evidence>
<keyword evidence="7" id="KW-0325">Glycoprotein</keyword>
<dbReference type="Pfam" id="PF02298">
    <property type="entry name" value="Cu_bind_like"/>
    <property type="match status" value="1"/>
</dbReference>
<dbReference type="GO" id="GO:0009055">
    <property type="term" value="F:electron transfer activity"/>
    <property type="evidence" value="ECO:0007669"/>
    <property type="project" value="InterPro"/>
</dbReference>
<dbReference type="SUPFAM" id="SSF49503">
    <property type="entry name" value="Cupredoxins"/>
    <property type="match status" value="1"/>
</dbReference>
<feature type="region of interest" description="Disordered" evidence="10">
    <location>
        <begin position="117"/>
        <end position="142"/>
    </location>
</feature>
<evidence type="ECO:0000256" key="4">
    <source>
        <dbReference type="ARBA" id="ARBA00022729"/>
    </source>
</evidence>
<name>A0A9D3ZFY7_9ROSI</name>
<evidence type="ECO:0000256" key="3">
    <source>
        <dbReference type="ARBA" id="ARBA00022622"/>
    </source>
</evidence>
<evidence type="ECO:0000259" key="11">
    <source>
        <dbReference type="PROSITE" id="PS51485"/>
    </source>
</evidence>
<dbReference type="Proteomes" id="UP000828251">
    <property type="component" value="Unassembled WGS sequence"/>
</dbReference>
<evidence type="ECO:0000313" key="13">
    <source>
        <dbReference type="Proteomes" id="UP000828251"/>
    </source>
</evidence>
<feature type="domain" description="Phytocyanin" evidence="11">
    <location>
        <begin position="9"/>
        <end position="111"/>
    </location>
</feature>
<comment type="caution">
    <text evidence="12">The sequence shown here is derived from an EMBL/GenBank/DDBJ whole genome shotgun (WGS) entry which is preliminary data.</text>
</comment>
<protein>
    <recommendedName>
        <fullName evidence="11">Phytocyanin domain-containing protein</fullName>
    </recommendedName>
</protein>
<evidence type="ECO:0000256" key="8">
    <source>
        <dbReference type="ARBA" id="ARBA00023288"/>
    </source>
</evidence>
<comment type="similarity">
    <text evidence="9">Belongs to the early nodulin-like (ENODL) family.</text>
</comment>
<evidence type="ECO:0000256" key="2">
    <source>
        <dbReference type="ARBA" id="ARBA00022475"/>
    </source>
</evidence>
<keyword evidence="3" id="KW-0336">GPI-anchor</keyword>
<feature type="compositionally biased region" description="Low complexity" evidence="10">
    <location>
        <begin position="117"/>
        <end position="128"/>
    </location>
</feature>
<dbReference type="CDD" id="cd11019">
    <property type="entry name" value="OsENODL1_like"/>
    <property type="match status" value="1"/>
</dbReference>
<accession>A0A9D3ZFY7</accession>
<evidence type="ECO:0000256" key="10">
    <source>
        <dbReference type="SAM" id="MobiDB-lite"/>
    </source>
</evidence>
<dbReference type="GO" id="GO:0005886">
    <property type="term" value="C:plasma membrane"/>
    <property type="evidence" value="ECO:0007669"/>
    <property type="project" value="UniProtKB-SubCell"/>
</dbReference>
<organism evidence="12 13">
    <name type="scientific">Gossypium stocksii</name>
    <dbReference type="NCBI Taxonomy" id="47602"/>
    <lineage>
        <taxon>Eukaryota</taxon>
        <taxon>Viridiplantae</taxon>
        <taxon>Streptophyta</taxon>
        <taxon>Embryophyta</taxon>
        <taxon>Tracheophyta</taxon>
        <taxon>Spermatophyta</taxon>
        <taxon>Magnoliopsida</taxon>
        <taxon>eudicotyledons</taxon>
        <taxon>Gunneridae</taxon>
        <taxon>Pentapetalae</taxon>
        <taxon>rosids</taxon>
        <taxon>malvids</taxon>
        <taxon>Malvales</taxon>
        <taxon>Malvaceae</taxon>
        <taxon>Malvoideae</taxon>
        <taxon>Gossypium</taxon>
    </lineage>
</organism>
<evidence type="ECO:0000256" key="1">
    <source>
        <dbReference type="ARBA" id="ARBA00004609"/>
    </source>
</evidence>
<dbReference type="InterPro" id="IPR039391">
    <property type="entry name" value="Phytocyanin-like"/>
</dbReference>
<dbReference type="OrthoDB" id="1093005at2759"/>
<dbReference type="PANTHER" id="PTHR33021:SF14">
    <property type="entry name" value="OS01G0272700 PROTEIN"/>
    <property type="match status" value="1"/>
</dbReference>
<dbReference type="AlphaFoldDB" id="A0A9D3ZFY7"/>
<keyword evidence="4" id="KW-0732">Signal</keyword>
<evidence type="ECO:0000256" key="5">
    <source>
        <dbReference type="ARBA" id="ARBA00023136"/>
    </source>
</evidence>
<dbReference type="GO" id="GO:0098552">
    <property type="term" value="C:side of membrane"/>
    <property type="evidence" value="ECO:0007669"/>
    <property type="project" value="UniProtKB-KW"/>
</dbReference>
<evidence type="ECO:0000256" key="6">
    <source>
        <dbReference type="ARBA" id="ARBA00023157"/>
    </source>
</evidence>
<proteinExistence type="inferred from homology"/>
<dbReference type="FunFam" id="2.60.40.420:FF:000010">
    <property type="entry name" value="Early nodulin-like protein 1"/>
    <property type="match status" value="1"/>
</dbReference>
<dbReference type="PANTHER" id="PTHR33021">
    <property type="entry name" value="BLUE COPPER PROTEIN"/>
    <property type="match status" value="1"/>
</dbReference>
<dbReference type="EMBL" id="JAIQCV010000013">
    <property type="protein sequence ID" value="KAH1032494.1"/>
    <property type="molecule type" value="Genomic_DNA"/>
</dbReference>